<dbReference type="CDD" id="cd06849">
    <property type="entry name" value="lipoyl_domain"/>
    <property type="match status" value="1"/>
</dbReference>
<accession>A4RYZ3</accession>
<dbReference type="HOGENOM" id="CLU_1811204_0_0_1"/>
<dbReference type="OMA" id="GKTICIM"/>
<dbReference type="STRING" id="436017.A4RYZ3"/>
<evidence type="ECO:0000256" key="1">
    <source>
        <dbReference type="ARBA" id="ARBA00022823"/>
    </source>
</evidence>
<dbReference type="PANTHER" id="PTHR23151:SF90">
    <property type="entry name" value="DIHYDROLIPOYLLYSINE-RESIDUE ACETYLTRANSFERASE COMPONENT OF PYRUVATE DEHYDROGENASE COMPLEX, MITOCHONDRIAL-RELATED"/>
    <property type="match status" value="1"/>
</dbReference>
<dbReference type="eggNOG" id="KOG0557">
    <property type="taxonomic scope" value="Eukaryota"/>
</dbReference>
<evidence type="ECO:0000313" key="5">
    <source>
        <dbReference type="Proteomes" id="UP000001568"/>
    </source>
</evidence>
<dbReference type="GeneID" id="5002345"/>
<keyword evidence="5" id="KW-1185">Reference proteome</keyword>
<proteinExistence type="predicted"/>
<dbReference type="GO" id="GO:0004742">
    <property type="term" value="F:dihydrolipoyllysine-residue acetyltransferase activity"/>
    <property type="evidence" value="ECO:0007669"/>
    <property type="project" value="TreeGrafter"/>
</dbReference>
<feature type="non-terminal residue" evidence="4">
    <location>
        <position position="143"/>
    </location>
</feature>
<keyword evidence="1" id="KW-0450">Lipoyl</keyword>
<protein>
    <recommendedName>
        <fullName evidence="3">Lipoyl-binding domain-containing protein</fullName>
    </recommendedName>
</protein>
<dbReference type="RefSeq" id="XP_001418478.1">
    <property type="nucleotide sequence ID" value="XM_001418441.1"/>
</dbReference>
<dbReference type="Proteomes" id="UP000001568">
    <property type="component" value="Chromosome 6"/>
</dbReference>
<dbReference type="Gene3D" id="2.40.50.100">
    <property type="match status" value="1"/>
</dbReference>
<dbReference type="InterPro" id="IPR003016">
    <property type="entry name" value="2-oxoA_DH_lipoyl-BS"/>
</dbReference>
<dbReference type="FunFam" id="2.40.50.100:FF:000010">
    <property type="entry name" value="Acetyltransferase component of pyruvate dehydrogenase complex"/>
    <property type="match status" value="1"/>
</dbReference>
<dbReference type="InterPro" id="IPR011053">
    <property type="entry name" value="Single_hybrid_motif"/>
</dbReference>
<dbReference type="PANTHER" id="PTHR23151">
    <property type="entry name" value="DIHYDROLIPOAMIDE ACETYL/SUCCINYL-TRANSFERASE-RELATED"/>
    <property type="match status" value="1"/>
</dbReference>
<dbReference type="GO" id="GO:0006086">
    <property type="term" value="P:pyruvate decarboxylation to acetyl-CoA"/>
    <property type="evidence" value="ECO:0007669"/>
    <property type="project" value="InterPro"/>
</dbReference>
<name>A4RYZ3_OSTLU</name>
<feature type="domain" description="Lipoyl-binding" evidence="3">
    <location>
        <begin position="47"/>
        <end position="127"/>
    </location>
</feature>
<dbReference type="KEGG" id="olu:OSTLU_41046"/>
<dbReference type="GO" id="GO:0045254">
    <property type="term" value="C:pyruvate dehydrogenase complex"/>
    <property type="evidence" value="ECO:0007669"/>
    <property type="project" value="InterPro"/>
</dbReference>
<dbReference type="AlphaFoldDB" id="A4RYZ3"/>
<dbReference type="Gramene" id="ABO96771">
    <property type="protein sequence ID" value="ABO96771"/>
    <property type="gene ID" value="OSTLU_41046"/>
</dbReference>
<dbReference type="OrthoDB" id="537444at2759"/>
<dbReference type="SUPFAM" id="SSF51230">
    <property type="entry name" value="Single hybrid motif"/>
    <property type="match status" value="1"/>
</dbReference>
<evidence type="ECO:0000256" key="2">
    <source>
        <dbReference type="ARBA" id="ARBA00022946"/>
    </source>
</evidence>
<sequence length="143" mass="15342">MASATRRGDDGAVTTRDAAAARRCAAWRRARAPGWARTYASGTYPPHEVIPFPSLSPTMTRGGIASWKKAEGDRVATGDILAEVQTDKAVMEMESMEEGYLAKILVPSGDADDIPVGKAVCVMCENEEDVAAFKDYVAEETAE</sequence>
<dbReference type="Pfam" id="PF00364">
    <property type="entry name" value="Biotin_lipoyl"/>
    <property type="match status" value="1"/>
</dbReference>
<reference evidence="4 5" key="1">
    <citation type="journal article" date="2007" name="Proc. Natl. Acad. Sci. U.S.A.">
        <title>The tiny eukaryote Ostreococcus provides genomic insights into the paradox of plankton speciation.</title>
        <authorList>
            <person name="Palenik B."/>
            <person name="Grimwood J."/>
            <person name="Aerts A."/>
            <person name="Rouze P."/>
            <person name="Salamov A."/>
            <person name="Putnam N."/>
            <person name="Dupont C."/>
            <person name="Jorgensen R."/>
            <person name="Derelle E."/>
            <person name="Rombauts S."/>
            <person name="Zhou K."/>
            <person name="Otillar R."/>
            <person name="Merchant S.S."/>
            <person name="Podell S."/>
            <person name="Gaasterland T."/>
            <person name="Napoli C."/>
            <person name="Gendler K."/>
            <person name="Manuell A."/>
            <person name="Tai V."/>
            <person name="Vallon O."/>
            <person name="Piganeau G."/>
            <person name="Jancek S."/>
            <person name="Heijde M."/>
            <person name="Jabbari K."/>
            <person name="Bowler C."/>
            <person name="Lohr M."/>
            <person name="Robbens S."/>
            <person name="Werner G."/>
            <person name="Dubchak I."/>
            <person name="Pazour G.J."/>
            <person name="Ren Q."/>
            <person name="Paulsen I."/>
            <person name="Delwiche C."/>
            <person name="Schmutz J."/>
            <person name="Rokhsar D."/>
            <person name="Van de Peer Y."/>
            <person name="Moreau H."/>
            <person name="Grigoriev I.V."/>
        </authorList>
    </citation>
    <scope>NUCLEOTIDE SEQUENCE [LARGE SCALE GENOMIC DNA]</scope>
    <source>
        <strain evidence="4 5">CCE9901</strain>
    </source>
</reference>
<dbReference type="EMBL" id="CP000586">
    <property type="protein sequence ID" value="ABO96771.1"/>
    <property type="molecule type" value="Genomic_DNA"/>
</dbReference>
<dbReference type="PROSITE" id="PS00189">
    <property type="entry name" value="LIPOYL"/>
    <property type="match status" value="1"/>
</dbReference>
<evidence type="ECO:0000313" key="4">
    <source>
        <dbReference type="EMBL" id="ABO96771.1"/>
    </source>
</evidence>
<dbReference type="InterPro" id="IPR000089">
    <property type="entry name" value="Biotin_lipoyl"/>
</dbReference>
<dbReference type="PROSITE" id="PS50968">
    <property type="entry name" value="BIOTINYL_LIPOYL"/>
    <property type="match status" value="1"/>
</dbReference>
<gene>
    <name evidence="4" type="ORF">OSTLU_41046</name>
</gene>
<keyword evidence="2" id="KW-0809">Transit peptide</keyword>
<organism evidence="4 5">
    <name type="scientific">Ostreococcus lucimarinus (strain CCE9901)</name>
    <dbReference type="NCBI Taxonomy" id="436017"/>
    <lineage>
        <taxon>Eukaryota</taxon>
        <taxon>Viridiplantae</taxon>
        <taxon>Chlorophyta</taxon>
        <taxon>Mamiellophyceae</taxon>
        <taxon>Mamiellales</taxon>
        <taxon>Bathycoccaceae</taxon>
        <taxon>Ostreococcus</taxon>
    </lineage>
</organism>
<dbReference type="InterPro" id="IPR045257">
    <property type="entry name" value="E2/Pdx1"/>
</dbReference>
<evidence type="ECO:0000259" key="3">
    <source>
        <dbReference type="PROSITE" id="PS50968"/>
    </source>
</evidence>